<reference evidence="9 10" key="1">
    <citation type="submission" date="2020-08" db="EMBL/GenBank/DDBJ databases">
        <title>Cohnella phylogeny.</title>
        <authorList>
            <person name="Dunlap C."/>
        </authorList>
    </citation>
    <scope>NUCLEOTIDE SEQUENCE [LARGE SCALE GENOMIC DNA]</scope>
    <source>
        <strain evidence="9 10">DSM 28246</strain>
    </source>
</reference>
<evidence type="ECO:0000256" key="6">
    <source>
        <dbReference type="ARBA" id="ARBA00023118"/>
    </source>
</evidence>
<organism evidence="9 10">
    <name type="scientific">Cohnella nanjingensis</name>
    <dbReference type="NCBI Taxonomy" id="1387779"/>
    <lineage>
        <taxon>Bacteria</taxon>
        <taxon>Bacillati</taxon>
        <taxon>Bacillota</taxon>
        <taxon>Bacilli</taxon>
        <taxon>Bacillales</taxon>
        <taxon>Paenibacillaceae</taxon>
        <taxon>Cohnella</taxon>
    </lineage>
</organism>
<keyword evidence="5" id="KW-0460">Magnesium</keyword>
<comment type="caution">
    <text evidence="9">The sequence shown here is derived from an EMBL/GenBank/DDBJ whole genome shotgun (WGS) entry which is preliminary data.</text>
</comment>
<keyword evidence="6 7" id="KW-0051">Antiviral defense</keyword>
<evidence type="ECO:0000256" key="1">
    <source>
        <dbReference type="ARBA" id="ARBA00022722"/>
    </source>
</evidence>
<dbReference type="InterPro" id="IPR021127">
    <property type="entry name" value="CRISPR_associated_Cas2"/>
</dbReference>
<accession>A0A7X0RNG3</accession>
<comment type="subunit">
    <text evidence="7">Homodimer, forms a heterotetramer with a Cas1 homodimer.</text>
</comment>
<dbReference type="EMBL" id="JACJVP010000001">
    <property type="protein sequence ID" value="MBB6669304.1"/>
    <property type="molecule type" value="Genomic_DNA"/>
</dbReference>
<dbReference type="Pfam" id="PF20229">
    <property type="entry name" value="ChrB_N"/>
    <property type="match status" value="1"/>
</dbReference>
<dbReference type="InterPro" id="IPR046858">
    <property type="entry name" value="ChrB_N"/>
</dbReference>
<sequence>MSQHAWIVLSYKVPSEPSTVRVRIWRNLKGLGGVYIQQSVCVAPDTAEIRRKIQQIKKIIDSSGGETLLLEATELSQHSEEQLVQLFNQQRTKEYEEFLDGCGLFLKEMESETRKRNFTFHEVEENEADLGKLKRWFRKILKRDFFQSSLENQAKSQLDLCEAKLAEFTDQVYRSEGQKEGKVLDEES</sequence>
<evidence type="ECO:0000313" key="10">
    <source>
        <dbReference type="Proteomes" id="UP000547209"/>
    </source>
</evidence>
<keyword evidence="10" id="KW-1185">Reference proteome</keyword>
<protein>
    <recommendedName>
        <fullName evidence="7">CRISPR-associated endoribonuclease Cas2</fullName>
        <ecNumber evidence="7">3.1.-.-</ecNumber>
    </recommendedName>
</protein>
<dbReference type="GO" id="GO:0016787">
    <property type="term" value="F:hydrolase activity"/>
    <property type="evidence" value="ECO:0007669"/>
    <property type="project" value="UniProtKB-KW"/>
</dbReference>
<evidence type="ECO:0000256" key="5">
    <source>
        <dbReference type="ARBA" id="ARBA00022842"/>
    </source>
</evidence>
<keyword evidence="2" id="KW-0479">Metal-binding</keyword>
<evidence type="ECO:0000259" key="8">
    <source>
        <dbReference type="Pfam" id="PF20229"/>
    </source>
</evidence>
<keyword evidence="3 7" id="KW-0255">Endonuclease</keyword>
<comment type="function">
    <text evidence="7">CRISPR (clustered regularly interspaced short palindromic repeat), is an adaptive immune system that provides protection against mobile genetic elements (viruses, transposable elements and conjugative plasmids). CRISPR clusters contain sequences complementary to antecedent mobile elements and target invading nucleic acids. CRISPR clusters are transcribed and processed into CRISPR RNA (crRNA). Functions as a ssRNA-specific endoribonuclease. Involved in the integration of spacer DNA into the CRISPR cassette.</text>
</comment>
<dbReference type="GO" id="GO:0043571">
    <property type="term" value="P:maintenance of CRISPR repeat elements"/>
    <property type="evidence" value="ECO:0007669"/>
    <property type="project" value="UniProtKB-UniRule"/>
</dbReference>
<comment type="similarity">
    <text evidence="7">Belongs to the CRISPR-associated endoribonuclease Cas2 protein family.</text>
</comment>
<evidence type="ECO:0000256" key="2">
    <source>
        <dbReference type="ARBA" id="ARBA00022723"/>
    </source>
</evidence>
<dbReference type="HAMAP" id="MF_01471">
    <property type="entry name" value="Cas2"/>
    <property type="match status" value="1"/>
</dbReference>
<dbReference type="RefSeq" id="WP_185140723.1">
    <property type="nucleotide sequence ID" value="NZ_JACJVP010000001.1"/>
</dbReference>
<evidence type="ECO:0000256" key="7">
    <source>
        <dbReference type="HAMAP-Rule" id="MF_01471"/>
    </source>
</evidence>
<dbReference type="EC" id="3.1.-.-" evidence="7"/>
<evidence type="ECO:0000313" key="9">
    <source>
        <dbReference type="EMBL" id="MBB6669304.1"/>
    </source>
</evidence>
<name>A0A7X0RNG3_9BACL</name>
<dbReference type="Proteomes" id="UP000547209">
    <property type="component" value="Unassembled WGS sequence"/>
</dbReference>
<dbReference type="AlphaFoldDB" id="A0A7X0RNG3"/>
<comment type="caution">
    <text evidence="7">Lacks conserved residue(s) required for the propagation of feature annotation.</text>
</comment>
<gene>
    <name evidence="7" type="primary">cas2</name>
    <name evidence="9" type="ORF">H7C19_01240</name>
</gene>
<keyword evidence="4 7" id="KW-0378">Hydrolase</keyword>
<evidence type="ECO:0000256" key="4">
    <source>
        <dbReference type="ARBA" id="ARBA00022801"/>
    </source>
</evidence>
<keyword evidence="1 7" id="KW-0540">Nuclease</keyword>
<dbReference type="GO" id="GO:0051607">
    <property type="term" value="P:defense response to virus"/>
    <property type="evidence" value="ECO:0007669"/>
    <property type="project" value="UniProtKB-UniRule"/>
</dbReference>
<evidence type="ECO:0000256" key="3">
    <source>
        <dbReference type="ARBA" id="ARBA00022759"/>
    </source>
</evidence>
<dbReference type="GO" id="GO:0004521">
    <property type="term" value="F:RNA endonuclease activity"/>
    <property type="evidence" value="ECO:0007669"/>
    <property type="project" value="InterPro"/>
</dbReference>
<feature type="domain" description="ChrB N-terminal" evidence="8">
    <location>
        <begin position="21"/>
        <end position="178"/>
    </location>
</feature>
<proteinExistence type="inferred from homology"/>